<keyword evidence="4" id="KW-1185">Reference proteome</keyword>
<accession>A0A5P1FNT7</accession>
<dbReference type="AlphaFoldDB" id="A0A5P1FNT7"/>
<dbReference type="Gene3D" id="1.25.40.10">
    <property type="entry name" value="Tetratricopeptide repeat domain"/>
    <property type="match status" value="1"/>
</dbReference>
<organism evidence="3 4">
    <name type="scientific">Asparagus officinalis</name>
    <name type="common">Garden asparagus</name>
    <dbReference type="NCBI Taxonomy" id="4686"/>
    <lineage>
        <taxon>Eukaryota</taxon>
        <taxon>Viridiplantae</taxon>
        <taxon>Streptophyta</taxon>
        <taxon>Embryophyta</taxon>
        <taxon>Tracheophyta</taxon>
        <taxon>Spermatophyta</taxon>
        <taxon>Magnoliopsida</taxon>
        <taxon>Liliopsida</taxon>
        <taxon>Asparagales</taxon>
        <taxon>Asparagaceae</taxon>
        <taxon>Asparagoideae</taxon>
        <taxon>Asparagus</taxon>
    </lineage>
</organism>
<protein>
    <submittedName>
        <fullName evidence="3">Uncharacterized protein</fullName>
    </submittedName>
</protein>
<dbReference type="PROSITE" id="PS50005">
    <property type="entry name" value="TPR"/>
    <property type="match status" value="1"/>
</dbReference>
<dbReference type="Gramene" id="ONK79782">
    <property type="protein sequence ID" value="ONK79782"/>
    <property type="gene ID" value="A4U43_C01F10020"/>
</dbReference>
<dbReference type="PANTHER" id="PTHR47682">
    <property type="entry name" value="TETRATRICOPEPTIDE REPEAT (TPR)-CONTAINING PROTEIN"/>
    <property type="match status" value="1"/>
</dbReference>
<dbReference type="SMART" id="SM00028">
    <property type="entry name" value="TPR"/>
    <property type="match status" value="1"/>
</dbReference>
<feature type="compositionally biased region" description="Basic and acidic residues" evidence="2">
    <location>
        <begin position="1"/>
        <end position="21"/>
    </location>
</feature>
<evidence type="ECO:0000313" key="3">
    <source>
        <dbReference type="EMBL" id="ONK79782.1"/>
    </source>
</evidence>
<dbReference type="InterPro" id="IPR011990">
    <property type="entry name" value="TPR-like_helical_dom_sf"/>
</dbReference>
<name>A0A5P1FNT7_ASPOF</name>
<keyword evidence="1" id="KW-0802">TPR repeat</keyword>
<sequence>MWAPVRRREESGSPRFEEERGGSAVRLARGDNERALEDAEEACRIAPVFPQGYICQGDAFMAMEEWAAAEEAYSNALLIDPSIHGHGGVGCC</sequence>
<dbReference type="EMBL" id="CM007381">
    <property type="protein sequence ID" value="ONK79782.1"/>
    <property type="molecule type" value="Genomic_DNA"/>
</dbReference>
<feature type="region of interest" description="Disordered" evidence="2">
    <location>
        <begin position="1"/>
        <end position="24"/>
    </location>
</feature>
<dbReference type="SUPFAM" id="SSF48452">
    <property type="entry name" value="TPR-like"/>
    <property type="match status" value="1"/>
</dbReference>
<reference evidence="4" key="1">
    <citation type="journal article" date="2017" name="Nat. Commun.">
        <title>The asparagus genome sheds light on the origin and evolution of a young Y chromosome.</title>
        <authorList>
            <person name="Harkess A."/>
            <person name="Zhou J."/>
            <person name="Xu C."/>
            <person name="Bowers J.E."/>
            <person name="Van der Hulst R."/>
            <person name="Ayyampalayam S."/>
            <person name="Mercati F."/>
            <person name="Riccardi P."/>
            <person name="McKain M.R."/>
            <person name="Kakrana A."/>
            <person name="Tang H."/>
            <person name="Ray J."/>
            <person name="Groenendijk J."/>
            <person name="Arikit S."/>
            <person name="Mathioni S.M."/>
            <person name="Nakano M."/>
            <person name="Shan H."/>
            <person name="Telgmann-Rauber A."/>
            <person name="Kanno A."/>
            <person name="Yue Z."/>
            <person name="Chen H."/>
            <person name="Li W."/>
            <person name="Chen Y."/>
            <person name="Xu X."/>
            <person name="Zhang Y."/>
            <person name="Luo S."/>
            <person name="Chen H."/>
            <person name="Gao J."/>
            <person name="Mao Z."/>
            <person name="Pires J.C."/>
            <person name="Luo M."/>
            <person name="Kudrna D."/>
            <person name="Wing R.A."/>
            <person name="Meyers B.C."/>
            <person name="Yi K."/>
            <person name="Kong H."/>
            <person name="Lavrijsen P."/>
            <person name="Sunseri F."/>
            <person name="Falavigna A."/>
            <person name="Ye Y."/>
            <person name="Leebens-Mack J.H."/>
            <person name="Chen G."/>
        </authorList>
    </citation>
    <scope>NUCLEOTIDE SEQUENCE [LARGE SCALE GENOMIC DNA]</scope>
    <source>
        <strain evidence="4">cv. DH0086</strain>
    </source>
</reference>
<dbReference type="PANTHER" id="PTHR47682:SF1">
    <property type="entry name" value="TETRATRICOPEPTIDE REPEAT (TPR)-CONTAINING PROTEIN"/>
    <property type="match status" value="1"/>
</dbReference>
<dbReference type="InterPro" id="IPR019734">
    <property type="entry name" value="TPR_rpt"/>
</dbReference>
<proteinExistence type="predicted"/>
<dbReference type="Proteomes" id="UP000243459">
    <property type="component" value="Chromosome 1"/>
</dbReference>
<evidence type="ECO:0000256" key="2">
    <source>
        <dbReference type="SAM" id="MobiDB-lite"/>
    </source>
</evidence>
<evidence type="ECO:0000256" key="1">
    <source>
        <dbReference type="PROSITE-ProRule" id="PRU00339"/>
    </source>
</evidence>
<feature type="repeat" description="TPR" evidence="1">
    <location>
        <begin position="50"/>
        <end position="83"/>
    </location>
</feature>
<evidence type="ECO:0000313" key="4">
    <source>
        <dbReference type="Proteomes" id="UP000243459"/>
    </source>
</evidence>
<gene>
    <name evidence="3" type="ORF">A4U43_C01F10020</name>
</gene>
<dbReference type="OMA" id="MAMEEWA"/>